<dbReference type="EMBL" id="KL596754">
    <property type="protein sequence ID" value="KER26160.1"/>
    <property type="molecule type" value="Genomic_DNA"/>
</dbReference>
<dbReference type="AlphaFoldDB" id="A0A074ZS53"/>
<dbReference type="GeneID" id="20320697"/>
<dbReference type="Proteomes" id="UP000054324">
    <property type="component" value="Unassembled WGS sequence"/>
</dbReference>
<reference evidence="2 3" key="1">
    <citation type="submission" date="2013-11" db="EMBL/GenBank/DDBJ databases">
        <title>Opisthorchis viverrini - life in the bile duct.</title>
        <authorList>
            <person name="Young N.D."/>
            <person name="Nagarajan N."/>
            <person name="Lin S.J."/>
            <person name="Korhonen P.K."/>
            <person name="Jex A.R."/>
            <person name="Hall R.S."/>
            <person name="Safavi-Hemami H."/>
            <person name="Kaewkong W."/>
            <person name="Bertrand D."/>
            <person name="Gao S."/>
            <person name="Seet Q."/>
            <person name="Wongkham S."/>
            <person name="Teh B.T."/>
            <person name="Wongkham C."/>
            <person name="Intapan P.M."/>
            <person name="Maleewong W."/>
            <person name="Yang X."/>
            <person name="Hu M."/>
            <person name="Wang Z."/>
            <person name="Hofmann A."/>
            <person name="Sternberg P.W."/>
            <person name="Tan P."/>
            <person name="Wang J."/>
            <person name="Gasser R.B."/>
        </authorList>
    </citation>
    <scope>NUCLEOTIDE SEQUENCE [LARGE SCALE GENOMIC DNA]</scope>
</reference>
<feature type="compositionally biased region" description="Basic and acidic residues" evidence="1">
    <location>
        <begin position="128"/>
        <end position="145"/>
    </location>
</feature>
<dbReference type="RefSeq" id="XP_009170065.1">
    <property type="nucleotide sequence ID" value="XM_009171801.1"/>
</dbReference>
<feature type="region of interest" description="Disordered" evidence="1">
    <location>
        <begin position="126"/>
        <end position="145"/>
    </location>
</feature>
<evidence type="ECO:0000313" key="3">
    <source>
        <dbReference type="Proteomes" id="UP000054324"/>
    </source>
</evidence>
<gene>
    <name evidence="2" type="ORF">T265_06518</name>
</gene>
<dbReference type="KEGG" id="ovi:T265_06518"/>
<accession>A0A074ZS53</accession>
<name>A0A074ZS53_OPIVI</name>
<sequence>MRRSHTPPLWLLNGGVNCHSTLYRISSALMRECESRSMARFNSISAPTKLEPLSLIIFSGAPLRAIKRISALMKESEDNEWAISRCTALICKQRKFRVKHSDPQFYMVEETSRALRWPVPGLLPPNLHTKEISDGPHTDDVSTVDDDKTSARKLQVDPDNFTSVLAGLSHSVFFRSSVQQTMIFHFQNYGQLTTEFTEADKRTGLKQWIRMKLQRPQLFEDVRTFLEDSGLKACDHLVRAY</sequence>
<protein>
    <submittedName>
        <fullName evidence="2">Uncharacterized protein</fullName>
    </submittedName>
</protein>
<evidence type="ECO:0000313" key="2">
    <source>
        <dbReference type="EMBL" id="KER26160.1"/>
    </source>
</evidence>
<proteinExistence type="predicted"/>
<keyword evidence="3" id="KW-1185">Reference proteome</keyword>
<dbReference type="OrthoDB" id="10643651at2759"/>
<evidence type="ECO:0000256" key="1">
    <source>
        <dbReference type="SAM" id="MobiDB-lite"/>
    </source>
</evidence>
<dbReference type="CTD" id="20320697"/>
<organism evidence="2 3">
    <name type="scientific">Opisthorchis viverrini</name>
    <name type="common">Southeast Asian liver fluke</name>
    <dbReference type="NCBI Taxonomy" id="6198"/>
    <lineage>
        <taxon>Eukaryota</taxon>
        <taxon>Metazoa</taxon>
        <taxon>Spiralia</taxon>
        <taxon>Lophotrochozoa</taxon>
        <taxon>Platyhelminthes</taxon>
        <taxon>Trematoda</taxon>
        <taxon>Digenea</taxon>
        <taxon>Opisthorchiida</taxon>
        <taxon>Opisthorchiata</taxon>
        <taxon>Opisthorchiidae</taxon>
        <taxon>Opisthorchis</taxon>
    </lineage>
</organism>